<gene>
    <name evidence="5" type="ORF">SAMN04488132_11333</name>
</gene>
<sequence>MRKSNLISCLLLVATASFTACAQKKQYTSPAGYDFSRPEKFFLPESLTEISGIAFYKGNPDSMYAIQDEEGKLFYFKPGVKSVTYAKYGKHGDYEDLAICNNTVTILKSNGSLYTFPFSEARNEKTAGVKEWKNLLPAGEYESLYADNNQSLIYVLGKNLKEDKGRRRVSGFIFRLITADSLAPAGEFAVHMNQQVKDMPEKAVHPSALSRNDQTKEWYILSSVNKALIVTDTNWQVKKVYLLDPRIFHHPEGIAFDRDNNLYISNEGDDATAANLLKFIYQKP</sequence>
<evidence type="ECO:0000313" key="6">
    <source>
        <dbReference type="Proteomes" id="UP000190888"/>
    </source>
</evidence>
<evidence type="ECO:0000256" key="4">
    <source>
        <dbReference type="SAM" id="SignalP"/>
    </source>
</evidence>
<dbReference type="GO" id="GO:0005886">
    <property type="term" value="C:plasma membrane"/>
    <property type="evidence" value="ECO:0007669"/>
    <property type="project" value="UniProtKB-SubCell"/>
</dbReference>
<dbReference type="AlphaFoldDB" id="A0A1T4RL06"/>
<reference evidence="5 6" key="1">
    <citation type="submission" date="2017-02" db="EMBL/GenBank/DDBJ databases">
        <authorList>
            <person name="Peterson S.W."/>
        </authorList>
    </citation>
    <scope>NUCLEOTIDE SEQUENCE [LARGE SCALE GENOMIC DNA]</scope>
    <source>
        <strain evidence="5 6">DSM 22335</strain>
    </source>
</reference>
<dbReference type="STRING" id="413434.SAMN04488132_11333"/>
<dbReference type="RefSeq" id="WP_217698850.1">
    <property type="nucleotide sequence ID" value="NZ_FUWH01000013.1"/>
</dbReference>
<organism evidence="5 6">
    <name type="scientific">Sediminibacterium ginsengisoli</name>
    <dbReference type="NCBI Taxonomy" id="413434"/>
    <lineage>
        <taxon>Bacteria</taxon>
        <taxon>Pseudomonadati</taxon>
        <taxon>Bacteroidota</taxon>
        <taxon>Chitinophagia</taxon>
        <taxon>Chitinophagales</taxon>
        <taxon>Chitinophagaceae</taxon>
        <taxon>Sediminibacterium</taxon>
    </lineage>
</organism>
<keyword evidence="2" id="KW-1003">Cell membrane</keyword>
<feature type="signal peptide" evidence="4">
    <location>
        <begin position="1"/>
        <end position="22"/>
    </location>
</feature>
<keyword evidence="6" id="KW-1185">Reference proteome</keyword>
<evidence type="ECO:0000256" key="2">
    <source>
        <dbReference type="ARBA" id="ARBA00022475"/>
    </source>
</evidence>
<keyword evidence="3" id="KW-0472">Membrane</keyword>
<dbReference type="SUPFAM" id="SSF101898">
    <property type="entry name" value="NHL repeat"/>
    <property type="match status" value="1"/>
</dbReference>
<evidence type="ECO:0000313" key="5">
    <source>
        <dbReference type="EMBL" id="SKA16629.1"/>
    </source>
</evidence>
<proteinExistence type="predicted"/>
<dbReference type="PROSITE" id="PS51257">
    <property type="entry name" value="PROKAR_LIPOPROTEIN"/>
    <property type="match status" value="1"/>
</dbReference>
<dbReference type="Pfam" id="PF06977">
    <property type="entry name" value="SdiA-regulated"/>
    <property type="match status" value="1"/>
</dbReference>
<comment type="subcellular location">
    <subcellularLocation>
        <location evidence="1">Cell membrane</location>
    </subcellularLocation>
</comment>
<feature type="chain" id="PRO_5010533740" evidence="4">
    <location>
        <begin position="23"/>
        <end position="284"/>
    </location>
</feature>
<name>A0A1T4RL06_9BACT</name>
<dbReference type="Proteomes" id="UP000190888">
    <property type="component" value="Unassembled WGS sequence"/>
</dbReference>
<dbReference type="InterPro" id="IPR009722">
    <property type="entry name" value="YjiK/CarP"/>
</dbReference>
<keyword evidence="4" id="KW-0732">Signal</keyword>
<protein>
    <submittedName>
        <fullName evidence="5">SdiA-regulated</fullName>
    </submittedName>
</protein>
<evidence type="ECO:0000256" key="1">
    <source>
        <dbReference type="ARBA" id="ARBA00004236"/>
    </source>
</evidence>
<evidence type="ECO:0000256" key="3">
    <source>
        <dbReference type="ARBA" id="ARBA00023136"/>
    </source>
</evidence>
<dbReference type="EMBL" id="FUWH01000013">
    <property type="protein sequence ID" value="SKA16629.1"/>
    <property type="molecule type" value="Genomic_DNA"/>
</dbReference>
<accession>A0A1T4RL06</accession>